<dbReference type="Pfam" id="PF22589">
    <property type="entry name" value="SPMIP1"/>
    <property type="match status" value="1"/>
</dbReference>
<organism evidence="2 3">
    <name type="scientific">Phaedon cochleariae</name>
    <name type="common">Mustard beetle</name>
    <dbReference type="NCBI Taxonomy" id="80249"/>
    <lineage>
        <taxon>Eukaryota</taxon>
        <taxon>Metazoa</taxon>
        <taxon>Ecdysozoa</taxon>
        <taxon>Arthropoda</taxon>
        <taxon>Hexapoda</taxon>
        <taxon>Insecta</taxon>
        <taxon>Pterygota</taxon>
        <taxon>Neoptera</taxon>
        <taxon>Endopterygota</taxon>
        <taxon>Coleoptera</taxon>
        <taxon>Polyphaga</taxon>
        <taxon>Cucujiformia</taxon>
        <taxon>Chrysomeloidea</taxon>
        <taxon>Chrysomelidae</taxon>
        <taxon>Chrysomelinae</taxon>
        <taxon>Chrysomelini</taxon>
        <taxon>Phaedon</taxon>
    </lineage>
</organism>
<dbReference type="Proteomes" id="UP001153737">
    <property type="component" value="Chromosome 17"/>
</dbReference>
<dbReference type="OrthoDB" id="410807at2759"/>
<reference evidence="2" key="1">
    <citation type="submission" date="2022-01" db="EMBL/GenBank/DDBJ databases">
        <authorList>
            <person name="King R."/>
        </authorList>
    </citation>
    <scope>NUCLEOTIDE SEQUENCE</scope>
</reference>
<dbReference type="PANTHER" id="PTHR35826:SF1">
    <property type="entry name" value="PROTEIN ATP6V1FNB-LIKE"/>
    <property type="match status" value="1"/>
</dbReference>
<dbReference type="AlphaFoldDB" id="A0A9N9SFT7"/>
<dbReference type="PANTHER" id="PTHR35826">
    <property type="entry name" value="PROTEIN ATP6V1FNB-LIKE"/>
    <property type="match status" value="1"/>
</dbReference>
<gene>
    <name evidence="2" type="ORF">PHAECO_LOCUS5864</name>
</gene>
<feature type="domain" description="Sperm microtubule inner protein 1 C-terminal" evidence="1">
    <location>
        <begin position="69"/>
        <end position="175"/>
    </location>
</feature>
<name>A0A9N9SFT7_PHACE</name>
<evidence type="ECO:0000313" key="2">
    <source>
        <dbReference type="EMBL" id="CAG9818053.1"/>
    </source>
</evidence>
<dbReference type="EMBL" id="OU896723">
    <property type="protein sequence ID" value="CAG9818053.1"/>
    <property type="molecule type" value="Genomic_DNA"/>
</dbReference>
<evidence type="ECO:0000313" key="3">
    <source>
        <dbReference type="Proteomes" id="UP001153737"/>
    </source>
</evidence>
<protein>
    <recommendedName>
        <fullName evidence="1">Sperm microtubule inner protein 1 C-terminal domain-containing protein</fullName>
    </recommendedName>
</protein>
<dbReference type="InterPro" id="IPR054323">
    <property type="entry name" value="SPMIP1_C"/>
</dbReference>
<keyword evidence="3" id="KW-1185">Reference proteome</keyword>
<proteinExistence type="predicted"/>
<sequence length="192" mass="22545">MPTAQRGIDAHLEKGWAHAIEKENMLRLKWFRTNERRLNEIANKPPNRAVPEEVTEKYKEAIVDNYRNVIKNPRIKTRDADPLIDPRAMQAIMKPVNPATTRLIYSGSNKDGRKNYLTKRVHQIPEDRFYFPEVSSWAYGWNMWDVVKETRKTGFGRQQVIKDSFYRRRGVGCDPEWYKEPAVFSPSICSCN</sequence>
<reference evidence="2" key="2">
    <citation type="submission" date="2022-10" db="EMBL/GenBank/DDBJ databases">
        <authorList>
            <consortium name="ENA_rothamsted_submissions"/>
            <consortium name="culmorum"/>
            <person name="King R."/>
        </authorList>
    </citation>
    <scope>NUCLEOTIDE SEQUENCE</scope>
</reference>
<accession>A0A9N9SFT7</accession>
<evidence type="ECO:0000259" key="1">
    <source>
        <dbReference type="Pfam" id="PF22589"/>
    </source>
</evidence>